<keyword evidence="3 7" id="KW-0032">Aminotransferase</keyword>
<dbReference type="Gene3D" id="3.90.1150.10">
    <property type="entry name" value="Aspartate Aminotransferase, domain 1"/>
    <property type="match status" value="1"/>
</dbReference>
<dbReference type="AlphaFoldDB" id="A0A3B0S649"/>
<dbReference type="InterPro" id="IPR015422">
    <property type="entry name" value="PyrdxlP-dep_Trfase_small"/>
</dbReference>
<dbReference type="InterPro" id="IPR004839">
    <property type="entry name" value="Aminotransferase_I/II_large"/>
</dbReference>
<evidence type="ECO:0000256" key="4">
    <source>
        <dbReference type="ARBA" id="ARBA00022679"/>
    </source>
</evidence>
<dbReference type="NCBIfam" id="NF004770">
    <property type="entry name" value="PRK06108.1"/>
    <property type="match status" value="1"/>
</dbReference>
<dbReference type="InterPro" id="IPR015421">
    <property type="entry name" value="PyrdxlP-dep_Trfase_major"/>
</dbReference>
<accession>A0A3B0S649</accession>
<name>A0A3B0S649_9ZZZZ</name>
<dbReference type="InterPro" id="IPR050596">
    <property type="entry name" value="AspAT/PAT-like"/>
</dbReference>
<keyword evidence="4 7" id="KW-0808">Transferase</keyword>
<feature type="domain" description="Aminotransferase class I/classII large" evidence="6">
    <location>
        <begin position="57"/>
        <end position="393"/>
    </location>
</feature>
<dbReference type="InterPro" id="IPR015424">
    <property type="entry name" value="PyrdxlP-dep_Trfase"/>
</dbReference>
<dbReference type="GO" id="GO:0006520">
    <property type="term" value="P:amino acid metabolic process"/>
    <property type="evidence" value="ECO:0007669"/>
    <property type="project" value="InterPro"/>
</dbReference>
<sequence>MRAAIVKLCAMEKKITTLSLSTRTAFLEASKIREVAELGMSMPNVIPLWFGEGAWPTPNHIVDTATSELKAGNHFYQPNNGRPSMRREISHYTHRLYGTPVDPTRITVTASGMQGLALVAQAIVSPKDRVVVIEPLWPNIAQVYKISGADVHSVTLMPRVGRWYLDMEALFSALTPETKAVIINSPNNPTGWVMSAQDQIALLKHCRRLGIWVIADDVYARLYRGANVAPSFQSLADEDDLFISINSFSKAWSMTGWRLGWINAPSYLEKTFAQLSEFNIAGPAGFVQAAGEVALRDGEADIAKLGKRLSNAYAIAAQCLSEFNQVEFIEPEGAFYCFFKVAGVKDSVALAKMLLRETGVGLAPGSAFGGAGEGYLRLCYAQECSTLTQAFDRLVHHLHAPSKRSGQ</sequence>
<dbReference type="PANTHER" id="PTHR46383">
    <property type="entry name" value="ASPARTATE AMINOTRANSFERASE"/>
    <property type="match status" value="1"/>
</dbReference>
<evidence type="ECO:0000313" key="7">
    <source>
        <dbReference type="EMBL" id="VAV96306.1"/>
    </source>
</evidence>
<dbReference type="InterPro" id="IPR004838">
    <property type="entry name" value="NHTrfase_class1_PyrdxlP-BS"/>
</dbReference>
<proteinExistence type="inferred from homology"/>
<evidence type="ECO:0000256" key="2">
    <source>
        <dbReference type="ARBA" id="ARBA00007441"/>
    </source>
</evidence>
<dbReference type="EMBL" id="UOEC01000132">
    <property type="protein sequence ID" value="VAV96306.1"/>
    <property type="molecule type" value="Genomic_DNA"/>
</dbReference>
<protein>
    <submittedName>
        <fullName evidence="7">Aspartate aminotransferase</fullName>
        <ecNumber evidence="7">2.6.1.1</ecNumber>
    </submittedName>
</protein>
<comment type="similarity">
    <text evidence="2">Belongs to the class-I pyridoxal-phosphate-dependent aminotransferase family.</text>
</comment>
<dbReference type="SUPFAM" id="SSF53383">
    <property type="entry name" value="PLP-dependent transferases"/>
    <property type="match status" value="1"/>
</dbReference>
<dbReference type="Pfam" id="PF00155">
    <property type="entry name" value="Aminotran_1_2"/>
    <property type="match status" value="1"/>
</dbReference>
<evidence type="ECO:0000259" key="6">
    <source>
        <dbReference type="Pfam" id="PF00155"/>
    </source>
</evidence>
<evidence type="ECO:0000256" key="3">
    <source>
        <dbReference type="ARBA" id="ARBA00022576"/>
    </source>
</evidence>
<organism evidence="7">
    <name type="scientific">hydrothermal vent metagenome</name>
    <dbReference type="NCBI Taxonomy" id="652676"/>
    <lineage>
        <taxon>unclassified sequences</taxon>
        <taxon>metagenomes</taxon>
        <taxon>ecological metagenomes</taxon>
    </lineage>
</organism>
<evidence type="ECO:0000256" key="5">
    <source>
        <dbReference type="ARBA" id="ARBA00022898"/>
    </source>
</evidence>
<dbReference type="PROSITE" id="PS00105">
    <property type="entry name" value="AA_TRANSFER_CLASS_1"/>
    <property type="match status" value="1"/>
</dbReference>
<dbReference type="EC" id="2.6.1.1" evidence="7"/>
<dbReference type="CDD" id="cd00609">
    <property type="entry name" value="AAT_like"/>
    <property type="match status" value="1"/>
</dbReference>
<dbReference type="GO" id="GO:0030170">
    <property type="term" value="F:pyridoxal phosphate binding"/>
    <property type="evidence" value="ECO:0007669"/>
    <property type="project" value="InterPro"/>
</dbReference>
<keyword evidence="5" id="KW-0663">Pyridoxal phosphate</keyword>
<evidence type="ECO:0000256" key="1">
    <source>
        <dbReference type="ARBA" id="ARBA00001933"/>
    </source>
</evidence>
<comment type="cofactor">
    <cofactor evidence="1">
        <name>pyridoxal 5'-phosphate</name>
        <dbReference type="ChEBI" id="CHEBI:597326"/>
    </cofactor>
</comment>
<dbReference type="Gene3D" id="3.40.640.10">
    <property type="entry name" value="Type I PLP-dependent aspartate aminotransferase-like (Major domain)"/>
    <property type="match status" value="1"/>
</dbReference>
<gene>
    <name evidence="7" type="ORF">MNBD_ALPHA08-712</name>
</gene>
<dbReference type="GO" id="GO:0004069">
    <property type="term" value="F:L-aspartate:2-oxoglutarate aminotransferase activity"/>
    <property type="evidence" value="ECO:0007669"/>
    <property type="project" value="UniProtKB-EC"/>
</dbReference>
<reference evidence="7" key="1">
    <citation type="submission" date="2018-06" db="EMBL/GenBank/DDBJ databases">
        <authorList>
            <person name="Zhirakovskaya E."/>
        </authorList>
    </citation>
    <scope>NUCLEOTIDE SEQUENCE</scope>
</reference>